<dbReference type="HAMAP" id="MF_01306_B">
    <property type="entry name" value="Ribosomal_uS4_B"/>
    <property type="match status" value="1"/>
</dbReference>
<dbReference type="GO" id="GO:0015935">
    <property type="term" value="C:small ribosomal subunit"/>
    <property type="evidence" value="ECO:0007669"/>
    <property type="project" value="InterPro"/>
</dbReference>
<dbReference type="PROSITE" id="PS50889">
    <property type="entry name" value="S4"/>
    <property type="match status" value="1"/>
</dbReference>
<protein>
    <recommendedName>
        <fullName evidence="6 7">Small ribosomal subunit protein uS4</fullName>
    </recommendedName>
</protein>
<evidence type="ECO:0000259" key="9">
    <source>
        <dbReference type="SMART" id="SM00363"/>
    </source>
</evidence>
<evidence type="ECO:0000256" key="1">
    <source>
        <dbReference type="ARBA" id="ARBA00007465"/>
    </source>
</evidence>
<organism evidence="11 12">
    <name type="scientific">Candidatus Nealsonbacteria bacterium CG10_big_fil_rev_8_21_14_0_10_37_25</name>
    <dbReference type="NCBI Taxonomy" id="1974711"/>
    <lineage>
        <taxon>Bacteria</taxon>
        <taxon>Candidatus Nealsoniibacteriota</taxon>
    </lineage>
</organism>
<keyword evidence="4 7" id="KW-0689">Ribosomal protein</keyword>
<dbReference type="InterPro" id="IPR018079">
    <property type="entry name" value="Ribosomal_uS4_CS"/>
</dbReference>
<reference evidence="12" key="1">
    <citation type="submission" date="2017-09" db="EMBL/GenBank/DDBJ databases">
        <title>Depth-based differentiation of microbial function through sediment-hosted aquifers and enrichment of novel symbionts in the deep terrestrial subsurface.</title>
        <authorList>
            <person name="Probst A.J."/>
            <person name="Ladd B."/>
            <person name="Jarett J.K."/>
            <person name="Geller-Mcgrath D.E."/>
            <person name="Sieber C.M.K."/>
            <person name="Emerson J.B."/>
            <person name="Anantharaman K."/>
            <person name="Thomas B.C."/>
            <person name="Malmstrom R."/>
            <person name="Stieglmeier M."/>
            <person name="Klingl A."/>
            <person name="Woyke T."/>
            <person name="Ryan C.M."/>
            <person name="Banfield J.F."/>
        </authorList>
    </citation>
    <scope>NUCLEOTIDE SEQUENCE [LARGE SCALE GENOMIC DNA]</scope>
</reference>
<dbReference type="Pfam" id="PF00163">
    <property type="entry name" value="Ribosomal_S4"/>
    <property type="match status" value="1"/>
</dbReference>
<sequence>MQDSKCKICRRLGVKIFLKGEKCLSPKCPMVKRPYPPGQKRKRRPTPLSEYGKALREKQKLKSWYNLKERQFKNYVKRILERRGKVEDATSLLIKILESRLDNVVFRLGFASSRAQAQQLVSYGHFLVNGKSINTPSYLVKKGDTVSVKAQKTKKTIFQNLKNLLKKYKTPSWLALDVEKLEGKVIAEPGLEEAAPPVEISAIFEFYSR</sequence>
<evidence type="ECO:0000256" key="6">
    <source>
        <dbReference type="ARBA" id="ARBA00035254"/>
    </source>
</evidence>
<dbReference type="PANTHER" id="PTHR11831:SF4">
    <property type="entry name" value="SMALL RIBOSOMAL SUBUNIT PROTEIN US4M"/>
    <property type="match status" value="1"/>
</dbReference>
<keyword evidence="3 7" id="KW-0694">RNA-binding</keyword>
<name>A0A2H0TJS5_9BACT</name>
<dbReference type="InterPro" id="IPR002942">
    <property type="entry name" value="S4_RNA-bd"/>
</dbReference>
<dbReference type="EMBL" id="PFCK01000015">
    <property type="protein sequence ID" value="PIR71810.1"/>
    <property type="molecule type" value="Genomic_DNA"/>
</dbReference>
<dbReference type="InterPro" id="IPR005709">
    <property type="entry name" value="Ribosomal_uS4_bac-type"/>
</dbReference>
<comment type="similarity">
    <text evidence="1 7 8">Belongs to the universal ribosomal protein uS4 family.</text>
</comment>
<comment type="function">
    <text evidence="7">With S5 and S12 plays an important role in translational accuracy.</text>
</comment>
<dbReference type="GO" id="GO:0019843">
    <property type="term" value="F:rRNA binding"/>
    <property type="evidence" value="ECO:0007669"/>
    <property type="project" value="UniProtKB-UniRule"/>
</dbReference>
<evidence type="ECO:0000256" key="2">
    <source>
        <dbReference type="ARBA" id="ARBA00022730"/>
    </source>
</evidence>
<dbReference type="CDD" id="cd00165">
    <property type="entry name" value="S4"/>
    <property type="match status" value="1"/>
</dbReference>
<comment type="caution">
    <text evidence="11">The sequence shown here is derived from an EMBL/GenBank/DDBJ whole genome shotgun (WGS) entry which is preliminary data.</text>
</comment>
<gene>
    <name evidence="7" type="primary">rpsD</name>
    <name evidence="11" type="ORF">COU43_00500</name>
</gene>
<accession>A0A2H0TJS5</accession>
<keyword evidence="2 7" id="KW-0699">rRNA-binding</keyword>
<evidence type="ECO:0000259" key="10">
    <source>
        <dbReference type="SMART" id="SM01390"/>
    </source>
</evidence>
<proteinExistence type="inferred from homology"/>
<dbReference type="NCBIfam" id="NF003717">
    <property type="entry name" value="PRK05327.1"/>
    <property type="match status" value="1"/>
</dbReference>
<dbReference type="SMART" id="SM00363">
    <property type="entry name" value="S4"/>
    <property type="match status" value="1"/>
</dbReference>
<evidence type="ECO:0000313" key="11">
    <source>
        <dbReference type="EMBL" id="PIR71810.1"/>
    </source>
</evidence>
<evidence type="ECO:0000256" key="3">
    <source>
        <dbReference type="ARBA" id="ARBA00022884"/>
    </source>
</evidence>
<dbReference type="PROSITE" id="PS00632">
    <property type="entry name" value="RIBOSOMAL_S4"/>
    <property type="match status" value="1"/>
</dbReference>
<dbReference type="Proteomes" id="UP000228909">
    <property type="component" value="Unassembled WGS sequence"/>
</dbReference>
<dbReference type="GO" id="GO:0042274">
    <property type="term" value="P:ribosomal small subunit biogenesis"/>
    <property type="evidence" value="ECO:0007669"/>
    <property type="project" value="TreeGrafter"/>
</dbReference>
<feature type="domain" description="Small ribosomal subunit protein uS4 N-terminal" evidence="10">
    <location>
        <begin position="1"/>
        <end position="98"/>
    </location>
</feature>
<dbReference type="NCBIfam" id="TIGR01017">
    <property type="entry name" value="rpsD_bact"/>
    <property type="match status" value="1"/>
</dbReference>
<dbReference type="GO" id="GO:0003735">
    <property type="term" value="F:structural constituent of ribosome"/>
    <property type="evidence" value="ECO:0007669"/>
    <property type="project" value="InterPro"/>
</dbReference>
<comment type="function">
    <text evidence="7">One of the primary rRNA binding proteins, it binds directly to 16S rRNA where it nucleates assembly of the body of the 30S subunit.</text>
</comment>
<dbReference type="PANTHER" id="PTHR11831">
    <property type="entry name" value="30S 40S RIBOSOMAL PROTEIN"/>
    <property type="match status" value="1"/>
</dbReference>
<dbReference type="SUPFAM" id="SSF55174">
    <property type="entry name" value="Alpha-L RNA-binding motif"/>
    <property type="match status" value="1"/>
</dbReference>
<feature type="domain" description="RNA-binding S4" evidence="9">
    <location>
        <begin position="99"/>
        <end position="162"/>
    </location>
</feature>
<dbReference type="AlphaFoldDB" id="A0A2H0TJS5"/>
<dbReference type="InterPro" id="IPR001912">
    <property type="entry name" value="Ribosomal_uS4_N"/>
</dbReference>
<dbReference type="Pfam" id="PF01479">
    <property type="entry name" value="S4"/>
    <property type="match status" value="1"/>
</dbReference>
<evidence type="ECO:0000256" key="7">
    <source>
        <dbReference type="HAMAP-Rule" id="MF_01306"/>
    </source>
</evidence>
<evidence type="ECO:0000256" key="4">
    <source>
        <dbReference type="ARBA" id="ARBA00022980"/>
    </source>
</evidence>
<dbReference type="FunFam" id="3.10.290.10:FF:000001">
    <property type="entry name" value="30S ribosomal protein S4"/>
    <property type="match status" value="1"/>
</dbReference>
<dbReference type="GO" id="GO:0006412">
    <property type="term" value="P:translation"/>
    <property type="evidence" value="ECO:0007669"/>
    <property type="project" value="UniProtKB-UniRule"/>
</dbReference>
<dbReference type="SMART" id="SM01390">
    <property type="entry name" value="Ribosomal_S4"/>
    <property type="match status" value="1"/>
</dbReference>
<evidence type="ECO:0000313" key="12">
    <source>
        <dbReference type="Proteomes" id="UP000228909"/>
    </source>
</evidence>
<dbReference type="InterPro" id="IPR036986">
    <property type="entry name" value="S4_RNA-bd_sf"/>
</dbReference>
<evidence type="ECO:0000256" key="8">
    <source>
        <dbReference type="RuleBase" id="RU003699"/>
    </source>
</evidence>
<keyword evidence="5 7" id="KW-0687">Ribonucleoprotein</keyword>
<dbReference type="Gene3D" id="1.10.1050.10">
    <property type="entry name" value="Ribosomal Protein S4 Delta 41, Chain A, domain 1"/>
    <property type="match status" value="1"/>
</dbReference>
<comment type="subunit">
    <text evidence="7">Part of the 30S ribosomal subunit. Contacts protein S5. The interaction surface between S4 and S5 is involved in control of translational fidelity.</text>
</comment>
<dbReference type="Gene3D" id="3.10.290.10">
    <property type="entry name" value="RNA-binding S4 domain"/>
    <property type="match status" value="1"/>
</dbReference>
<evidence type="ECO:0000256" key="5">
    <source>
        <dbReference type="ARBA" id="ARBA00023274"/>
    </source>
</evidence>
<dbReference type="InterPro" id="IPR022801">
    <property type="entry name" value="Ribosomal_uS4"/>
</dbReference>